<keyword evidence="4" id="KW-0067">ATP-binding</keyword>
<organism evidence="6 7">
    <name type="scientific">Forsythia ovata</name>
    <dbReference type="NCBI Taxonomy" id="205694"/>
    <lineage>
        <taxon>Eukaryota</taxon>
        <taxon>Viridiplantae</taxon>
        <taxon>Streptophyta</taxon>
        <taxon>Embryophyta</taxon>
        <taxon>Tracheophyta</taxon>
        <taxon>Spermatophyta</taxon>
        <taxon>Magnoliopsida</taxon>
        <taxon>eudicotyledons</taxon>
        <taxon>Gunneridae</taxon>
        <taxon>Pentapetalae</taxon>
        <taxon>asterids</taxon>
        <taxon>lamiids</taxon>
        <taxon>Lamiales</taxon>
        <taxon>Oleaceae</taxon>
        <taxon>Forsythieae</taxon>
        <taxon>Forsythia</taxon>
    </lineage>
</organism>
<comment type="caution">
    <text evidence="6">The sequence shown here is derived from an EMBL/GenBank/DDBJ whole genome shotgun (WGS) entry which is preliminary data.</text>
</comment>
<dbReference type="PANTHER" id="PTHR43671:SF66">
    <property type="entry name" value="SERINE_THREONINE-PROTEIN KINASE NEK2"/>
    <property type="match status" value="1"/>
</dbReference>
<keyword evidence="7" id="KW-1185">Reference proteome</keyword>
<dbReference type="PANTHER" id="PTHR43671">
    <property type="entry name" value="SERINE/THREONINE-PROTEIN KINASE NEK"/>
    <property type="match status" value="1"/>
</dbReference>
<keyword evidence="2" id="KW-0547">Nucleotide-binding</keyword>
<dbReference type="Pfam" id="PF00069">
    <property type="entry name" value="Pkinase"/>
    <property type="match status" value="1"/>
</dbReference>
<dbReference type="InterPro" id="IPR011009">
    <property type="entry name" value="Kinase-like_dom_sf"/>
</dbReference>
<evidence type="ECO:0000259" key="5">
    <source>
        <dbReference type="PROSITE" id="PS50011"/>
    </source>
</evidence>
<dbReference type="AlphaFoldDB" id="A0ABD1SLD0"/>
<evidence type="ECO:0000313" key="7">
    <source>
        <dbReference type="Proteomes" id="UP001604277"/>
    </source>
</evidence>
<keyword evidence="1" id="KW-0808">Transferase</keyword>
<proteinExistence type="predicted"/>
<evidence type="ECO:0000256" key="3">
    <source>
        <dbReference type="ARBA" id="ARBA00022777"/>
    </source>
</evidence>
<name>A0ABD1SLD0_9LAMI</name>
<dbReference type="SUPFAM" id="SSF56112">
    <property type="entry name" value="Protein kinase-like (PK-like)"/>
    <property type="match status" value="1"/>
</dbReference>
<dbReference type="PROSITE" id="PS50011">
    <property type="entry name" value="PROTEIN_KINASE_DOM"/>
    <property type="match status" value="1"/>
</dbReference>
<dbReference type="InterPro" id="IPR000719">
    <property type="entry name" value="Prot_kinase_dom"/>
</dbReference>
<evidence type="ECO:0000256" key="4">
    <source>
        <dbReference type="ARBA" id="ARBA00022840"/>
    </source>
</evidence>
<dbReference type="Gene3D" id="1.10.510.10">
    <property type="entry name" value="Transferase(Phosphotransferase) domain 1"/>
    <property type="match status" value="1"/>
</dbReference>
<accession>A0ABD1SLD0</accession>
<dbReference type="GO" id="GO:0005524">
    <property type="term" value="F:ATP binding"/>
    <property type="evidence" value="ECO:0007669"/>
    <property type="project" value="UniProtKB-KW"/>
</dbReference>
<dbReference type="GO" id="GO:0016301">
    <property type="term" value="F:kinase activity"/>
    <property type="evidence" value="ECO:0007669"/>
    <property type="project" value="UniProtKB-KW"/>
</dbReference>
<feature type="domain" description="Protein kinase" evidence="5">
    <location>
        <begin position="1"/>
        <end position="149"/>
    </location>
</feature>
<protein>
    <submittedName>
        <fullName evidence="6">NIMA-related kinase 5</fullName>
    </submittedName>
</protein>
<evidence type="ECO:0000313" key="6">
    <source>
        <dbReference type="EMBL" id="KAL2501521.1"/>
    </source>
</evidence>
<reference evidence="7" key="1">
    <citation type="submission" date="2024-07" db="EMBL/GenBank/DDBJ databases">
        <title>Two chromosome-level genome assemblies of Korean endemic species Abeliophyllum distichum and Forsythia ovata (Oleaceae).</title>
        <authorList>
            <person name="Jang H."/>
        </authorList>
    </citation>
    <scope>NUCLEOTIDE SEQUENCE [LARGE SCALE GENOMIC DNA]</scope>
</reference>
<keyword evidence="3 6" id="KW-0418">Kinase</keyword>
<evidence type="ECO:0000256" key="1">
    <source>
        <dbReference type="ARBA" id="ARBA00022679"/>
    </source>
</evidence>
<dbReference type="InterPro" id="IPR050660">
    <property type="entry name" value="NEK_Ser/Thr_kinase"/>
</dbReference>
<gene>
    <name evidence="6" type="ORF">Fot_35369</name>
</gene>
<dbReference type="Proteomes" id="UP001604277">
    <property type="component" value="Unassembled WGS sequence"/>
</dbReference>
<evidence type="ECO:0000256" key="2">
    <source>
        <dbReference type="ARBA" id="ARBA00022741"/>
    </source>
</evidence>
<dbReference type="EMBL" id="JBFOLJ010000010">
    <property type="protein sequence ID" value="KAL2501521.1"/>
    <property type="molecule type" value="Genomic_DNA"/>
</dbReference>
<sequence>MDLMAKLKNPYIVEYKDAWVESRSAQTFTLKKTTKSDLERRETITIYVLRHFLVSNVRYTSDFGLAKLLSKDDLASSVVGTPNYKCPEIEADIPYGYKSDIWSLDGIAFQEVYFDEHVQVGLVSWAQKVNNKKGLKVASGASTAQGDST</sequence>